<feature type="domain" description="Glutamine amidotransferase type-2" evidence="5">
    <location>
        <begin position="2"/>
        <end position="62"/>
    </location>
</feature>
<gene>
    <name evidence="6" type="ORF">GCM10012275_63630</name>
</gene>
<dbReference type="InterPro" id="IPR029055">
    <property type="entry name" value="Ntn_hydrolases_N"/>
</dbReference>
<evidence type="ECO:0000313" key="6">
    <source>
        <dbReference type="EMBL" id="GGM84238.1"/>
    </source>
</evidence>
<dbReference type="EMBL" id="BMMK01000069">
    <property type="protein sequence ID" value="GGM84238.1"/>
    <property type="molecule type" value="Genomic_DNA"/>
</dbReference>
<dbReference type="PROSITE" id="PS51278">
    <property type="entry name" value="GATASE_TYPE_2"/>
    <property type="match status" value="1"/>
</dbReference>
<name>A0A8J3CKV8_9PSEU</name>
<keyword evidence="3" id="KW-0028">Amino-acid biosynthesis</keyword>
<dbReference type="InterPro" id="IPR017932">
    <property type="entry name" value="GATase_2_dom"/>
</dbReference>
<dbReference type="SUPFAM" id="SSF56235">
    <property type="entry name" value="N-terminal nucleophile aminohydrolases (Ntn hydrolases)"/>
    <property type="match status" value="1"/>
</dbReference>
<sequence>MCGIAGWVSFQRDLTSQREVLEAMTATQECRGPDSSGVWLAPYAGLGRRRLAVIDVEDGCSR</sequence>
<organism evidence="6 7">
    <name type="scientific">Longimycelium tulufanense</name>
    <dbReference type="NCBI Taxonomy" id="907463"/>
    <lineage>
        <taxon>Bacteria</taxon>
        <taxon>Bacillati</taxon>
        <taxon>Actinomycetota</taxon>
        <taxon>Actinomycetes</taxon>
        <taxon>Pseudonocardiales</taxon>
        <taxon>Pseudonocardiaceae</taxon>
        <taxon>Longimycelium</taxon>
    </lineage>
</organism>
<evidence type="ECO:0000256" key="3">
    <source>
        <dbReference type="ARBA" id="ARBA00022888"/>
    </source>
</evidence>
<evidence type="ECO:0000256" key="4">
    <source>
        <dbReference type="ARBA" id="ARBA00048741"/>
    </source>
</evidence>
<protein>
    <recommendedName>
        <fullName evidence="2">asparagine synthase (glutamine-hydrolyzing)</fullName>
        <ecNumber evidence="2">6.3.5.4</ecNumber>
    </recommendedName>
</protein>
<keyword evidence="3" id="KW-0061">Asparagine biosynthesis</keyword>
<dbReference type="GO" id="GO:0005829">
    <property type="term" value="C:cytosol"/>
    <property type="evidence" value="ECO:0007669"/>
    <property type="project" value="TreeGrafter"/>
</dbReference>
<evidence type="ECO:0000256" key="2">
    <source>
        <dbReference type="ARBA" id="ARBA00012737"/>
    </source>
</evidence>
<comment type="pathway">
    <text evidence="1">Amino-acid biosynthesis; L-asparagine biosynthesis; L-asparagine from L-aspartate (L-Gln route): step 1/1.</text>
</comment>
<comment type="caution">
    <text evidence="6">The sequence shown here is derived from an EMBL/GenBank/DDBJ whole genome shotgun (WGS) entry which is preliminary data.</text>
</comment>
<dbReference type="PANTHER" id="PTHR43284:SF1">
    <property type="entry name" value="ASPARAGINE SYNTHETASE"/>
    <property type="match status" value="1"/>
</dbReference>
<dbReference type="RefSeq" id="WP_189062145.1">
    <property type="nucleotide sequence ID" value="NZ_BMMK01000069.1"/>
</dbReference>
<dbReference type="EC" id="6.3.5.4" evidence="2"/>
<proteinExistence type="predicted"/>
<evidence type="ECO:0000256" key="1">
    <source>
        <dbReference type="ARBA" id="ARBA00005187"/>
    </source>
</evidence>
<reference evidence="6" key="1">
    <citation type="journal article" date="2014" name="Int. J. Syst. Evol. Microbiol.">
        <title>Complete genome sequence of Corynebacterium casei LMG S-19264T (=DSM 44701T), isolated from a smear-ripened cheese.</title>
        <authorList>
            <consortium name="US DOE Joint Genome Institute (JGI-PGF)"/>
            <person name="Walter F."/>
            <person name="Albersmeier A."/>
            <person name="Kalinowski J."/>
            <person name="Ruckert C."/>
        </authorList>
    </citation>
    <scope>NUCLEOTIDE SEQUENCE</scope>
    <source>
        <strain evidence="6">CGMCC 4.5737</strain>
    </source>
</reference>
<dbReference type="Gene3D" id="3.60.20.10">
    <property type="entry name" value="Glutamine Phosphoribosylpyrophosphate, subunit 1, domain 1"/>
    <property type="match status" value="1"/>
</dbReference>
<reference evidence="6" key="2">
    <citation type="submission" date="2020-09" db="EMBL/GenBank/DDBJ databases">
        <authorList>
            <person name="Sun Q."/>
            <person name="Zhou Y."/>
        </authorList>
    </citation>
    <scope>NUCLEOTIDE SEQUENCE</scope>
    <source>
        <strain evidence="6">CGMCC 4.5737</strain>
    </source>
</reference>
<evidence type="ECO:0000313" key="7">
    <source>
        <dbReference type="Proteomes" id="UP000637578"/>
    </source>
</evidence>
<keyword evidence="7" id="KW-1185">Reference proteome</keyword>
<dbReference type="InterPro" id="IPR051786">
    <property type="entry name" value="ASN_synthetase/amidase"/>
</dbReference>
<dbReference type="GO" id="GO:0006529">
    <property type="term" value="P:asparagine biosynthetic process"/>
    <property type="evidence" value="ECO:0007669"/>
    <property type="project" value="UniProtKB-KW"/>
</dbReference>
<comment type="catalytic activity">
    <reaction evidence="4">
        <text>L-aspartate + L-glutamine + ATP + H2O = L-asparagine + L-glutamate + AMP + diphosphate + H(+)</text>
        <dbReference type="Rhea" id="RHEA:12228"/>
        <dbReference type="ChEBI" id="CHEBI:15377"/>
        <dbReference type="ChEBI" id="CHEBI:15378"/>
        <dbReference type="ChEBI" id="CHEBI:29985"/>
        <dbReference type="ChEBI" id="CHEBI:29991"/>
        <dbReference type="ChEBI" id="CHEBI:30616"/>
        <dbReference type="ChEBI" id="CHEBI:33019"/>
        <dbReference type="ChEBI" id="CHEBI:58048"/>
        <dbReference type="ChEBI" id="CHEBI:58359"/>
        <dbReference type="ChEBI" id="CHEBI:456215"/>
        <dbReference type="EC" id="6.3.5.4"/>
    </reaction>
</comment>
<evidence type="ECO:0000259" key="5">
    <source>
        <dbReference type="PROSITE" id="PS51278"/>
    </source>
</evidence>
<dbReference type="AlphaFoldDB" id="A0A8J3CKV8"/>
<dbReference type="Proteomes" id="UP000637578">
    <property type="component" value="Unassembled WGS sequence"/>
</dbReference>
<dbReference type="PANTHER" id="PTHR43284">
    <property type="entry name" value="ASPARAGINE SYNTHETASE (GLUTAMINE-HYDROLYZING)"/>
    <property type="match status" value="1"/>
</dbReference>
<accession>A0A8J3CKV8</accession>
<dbReference type="GO" id="GO:0004066">
    <property type="term" value="F:asparagine synthase (glutamine-hydrolyzing) activity"/>
    <property type="evidence" value="ECO:0007669"/>
    <property type="project" value="UniProtKB-EC"/>
</dbReference>